<reference evidence="5 6" key="1">
    <citation type="submission" date="2020-04" db="EMBL/GenBank/DDBJ databases">
        <title>MicrobeNet Type strains.</title>
        <authorList>
            <person name="Nicholson A.C."/>
        </authorList>
    </citation>
    <scope>NUCLEOTIDE SEQUENCE [LARGE SCALE GENOMIC DNA]</scope>
    <source>
        <strain evidence="5 6">DSM 44960</strain>
    </source>
</reference>
<dbReference type="InterPro" id="IPR002734">
    <property type="entry name" value="RibDG_C"/>
</dbReference>
<evidence type="ECO:0000313" key="6">
    <source>
        <dbReference type="Proteomes" id="UP000572007"/>
    </source>
</evidence>
<dbReference type="InterPro" id="IPR050765">
    <property type="entry name" value="Riboflavin_Biosynth_HTPR"/>
</dbReference>
<keyword evidence="3" id="KW-0560">Oxidoreductase</keyword>
<dbReference type="GO" id="GO:0008703">
    <property type="term" value="F:5-amino-6-(5-phosphoribosylamino)uracil reductase activity"/>
    <property type="evidence" value="ECO:0007669"/>
    <property type="project" value="InterPro"/>
</dbReference>
<accession>A0A846WEX1</accession>
<dbReference type="RefSeq" id="WP_067641677.1">
    <property type="nucleotide sequence ID" value="NZ_JAAXOM010000010.1"/>
</dbReference>
<organism evidence="5 6">
    <name type="scientific">Nocardia coubleae</name>
    <dbReference type="NCBI Taxonomy" id="356147"/>
    <lineage>
        <taxon>Bacteria</taxon>
        <taxon>Bacillati</taxon>
        <taxon>Actinomycetota</taxon>
        <taxon>Actinomycetes</taxon>
        <taxon>Mycobacteriales</taxon>
        <taxon>Nocardiaceae</taxon>
        <taxon>Nocardia</taxon>
    </lineage>
</organism>
<dbReference type="PANTHER" id="PTHR38011">
    <property type="entry name" value="DIHYDROFOLATE REDUCTASE FAMILY PROTEIN (AFU_ORTHOLOGUE AFUA_8G06820)"/>
    <property type="match status" value="1"/>
</dbReference>
<dbReference type="SUPFAM" id="SSF53597">
    <property type="entry name" value="Dihydrofolate reductase-like"/>
    <property type="match status" value="1"/>
</dbReference>
<evidence type="ECO:0000256" key="1">
    <source>
        <dbReference type="ARBA" id="ARBA00005104"/>
    </source>
</evidence>
<feature type="domain" description="Bacterial bifunctional deaminase-reductase C-terminal" evidence="4">
    <location>
        <begin position="3"/>
        <end position="215"/>
    </location>
</feature>
<evidence type="ECO:0000256" key="2">
    <source>
        <dbReference type="ARBA" id="ARBA00022857"/>
    </source>
</evidence>
<sequence>MRPNVLLSVAVSLDGYIDDTTDERLLLSNAADFDRVDQVRAESDAIMIGAGTVRSDNPRLIVKSESRQADRVAKGLPAQPRKITVTASGDLDPTAKFWHHGVEDARPLVYTVAAAAPKLREQLGELAEVVDLGDEIDFAAILDHLGGVGIGRLMVEGGTHLHTEFLARGLADELHLAIGPSLVGDSKAPRFVNPAHFPGGSTRRLHLIDVSQVGDVALLRYAPKDASGA</sequence>
<evidence type="ECO:0000313" key="5">
    <source>
        <dbReference type="EMBL" id="NKX91216.1"/>
    </source>
</evidence>
<comment type="caution">
    <text evidence="5">The sequence shown here is derived from an EMBL/GenBank/DDBJ whole genome shotgun (WGS) entry which is preliminary data.</text>
</comment>
<dbReference type="EMBL" id="JAAXOM010000010">
    <property type="protein sequence ID" value="NKX91216.1"/>
    <property type="molecule type" value="Genomic_DNA"/>
</dbReference>
<evidence type="ECO:0000259" key="4">
    <source>
        <dbReference type="Pfam" id="PF01872"/>
    </source>
</evidence>
<evidence type="ECO:0000256" key="3">
    <source>
        <dbReference type="ARBA" id="ARBA00023002"/>
    </source>
</evidence>
<keyword evidence="2" id="KW-0521">NADP</keyword>
<proteinExistence type="predicted"/>
<name>A0A846WEX1_9NOCA</name>
<dbReference type="AlphaFoldDB" id="A0A846WEX1"/>
<dbReference type="Gene3D" id="3.40.430.10">
    <property type="entry name" value="Dihydrofolate Reductase, subunit A"/>
    <property type="match status" value="1"/>
</dbReference>
<dbReference type="Proteomes" id="UP000572007">
    <property type="component" value="Unassembled WGS sequence"/>
</dbReference>
<dbReference type="Pfam" id="PF01872">
    <property type="entry name" value="RibD_C"/>
    <property type="match status" value="1"/>
</dbReference>
<gene>
    <name evidence="5" type="ORF">HGA10_28425</name>
</gene>
<comment type="pathway">
    <text evidence="1">Cofactor biosynthesis; riboflavin biosynthesis.</text>
</comment>
<protein>
    <submittedName>
        <fullName evidence="5">Deaminase</fullName>
    </submittedName>
</protein>
<keyword evidence="6" id="KW-1185">Reference proteome</keyword>
<dbReference type="PANTHER" id="PTHR38011:SF7">
    <property type="entry name" value="2,5-DIAMINO-6-RIBOSYLAMINO-4(3H)-PYRIMIDINONE 5'-PHOSPHATE REDUCTASE"/>
    <property type="match status" value="1"/>
</dbReference>
<dbReference type="InterPro" id="IPR024072">
    <property type="entry name" value="DHFR-like_dom_sf"/>
</dbReference>
<dbReference type="GO" id="GO:0009231">
    <property type="term" value="P:riboflavin biosynthetic process"/>
    <property type="evidence" value="ECO:0007669"/>
    <property type="project" value="InterPro"/>
</dbReference>